<keyword evidence="8" id="KW-1185">Reference proteome</keyword>
<dbReference type="AlphaFoldDB" id="A0AA38RTW0"/>
<protein>
    <submittedName>
        <fullName evidence="7">C-4 methylsterol oxidase</fullName>
    </submittedName>
</protein>
<name>A0AA38RTW0_9PEZI</name>
<dbReference type="GO" id="GO:0016491">
    <property type="term" value="F:oxidoreductase activity"/>
    <property type="evidence" value="ECO:0007669"/>
    <property type="project" value="InterPro"/>
</dbReference>
<dbReference type="Pfam" id="PF04116">
    <property type="entry name" value="FA_hydroxylase"/>
    <property type="match status" value="1"/>
</dbReference>
<evidence type="ECO:0000256" key="4">
    <source>
        <dbReference type="ARBA" id="ARBA00023136"/>
    </source>
</evidence>
<dbReference type="GO" id="GO:0005506">
    <property type="term" value="F:iron ion binding"/>
    <property type="evidence" value="ECO:0007669"/>
    <property type="project" value="InterPro"/>
</dbReference>
<keyword evidence="2 5" id="KW-0812">Transmembrane</keyword>
<comment type="subcellular location">
    <subcellularLocation>
        <location evidence="1">Membrane</location>
    </subcellularLocation>
</comment>
<gene>
    <name evidence="7" type="ORF">NKR23_g5477</name>
</gene>
<evidence type="ECO:0000256" key="3">
    <source>
        <dbReference type="ARBA" id="ARBA00022989"/>
    </source>
</evidence>
<proteinExistence type="predicted"/>
<evidence type="ECO:0000313" key="7">
    <source>
        <dbReference type="EMBL" id="KAJ9145308.1"/>
    </source>
</evidence>
<evidence type="ECO:0000256" key="5">
    <source>
        <dbReference type="SAM" id="Phobius"/>
    </source>
</evidence>
<organism evidence="7 8">
    <name type="scientific">Pleurostoma richardsiae</name>
    <dbReference type="NCBI Taxonomy" id="41990"/>
    <lineage>
        <taxon>Eukaryota</taxon>
        <taxon>Fungi</taxon>
        <taxon>Dikarya</taxon>
        <taxon>Ascomycota</taxon>
        <taxon>Pezizomycotina</taxon>
        <taxon>Sordariomycetes</taxon>
        <taxon>Sordariomycetidae</taxon>
        <taxon>Calosphaeriales</taxon>
        <taxon>Pleurostomataceae</taxon>
        <taxon>Pleurostoma</taxon>
    </lineage>
</organism>
<dbReference type="PANTHER" id="PTHR11863">
    <property type="entry name" value="STEROL DESATURASE"/>
    <property type="match status" value="1"/>
</dbReference>
<keyword evidence="4 5" id="KW-0472">Membrane</keyword>
<evidence type="ECO:0000259" key="6">
    <source>
        <dbReference type="Pfam" id="PF04116"/>
    </source>
</evidence>
<dbReference type="InterPro" id="IPR006694">
    <property type="entry name" value="Fatty_acid_hydroxylase"/>
</dbReference>
<evidence type="ECO:0000256" key="2">
    <source>
        <dbReference type="ARBA" id="ARBA00022692"/>
    </source>
</evidence>
<keyword evidence="3 5" id="KW-1133">Transmembrane helix</keyword>
<dbReference type="InterPro" id="IPR050307">
    <property type="entry name" value="Sterol_Desaturase_Related"/>
</dbReference>
<accession>A0AA38RTW0</accession>
<dbReference type="GO" id="GO:0008610">
    <property type="term" value="P:lipid biosynthetic process"/>
    <property type="evidence" value="ECO:0007669"/>
    <property type="project" value="InterPro"/>
</dbReference>
<dbReference type="EMBL" id="JANBVO010000014">
    <property type="protein sequence ID" value="KAJ9145308.1"/>
    <property type="molecule type" value="Genomic_DNA"/>
</dbReference>
<feature type="domain" description="Fatty acid hydroxylase" evidence="6">
    <location>
        <begin position="109"/>
        <end position="231"/>
    </location>
</feature>
<sequence>MSLWSQVLQNYNPRTVEFVGTIAVQILFFWLPSVIYICLDHVFPSFSHRHKLQPAPKQPTTAEVRHCATIVFRNQLISVGLALLGHMGPSHFRVTSTPPSAAEFLRDIVLCTTMRESLFYYSHRLLHTPRLYRIIHKTHHKFIAPVALAAQYAHPVEHLLANTLPVALPPMLLHTHILTMWAFLALMLVETATVHSGYDFFHGAARMHDAHHEKFNLNFGTIGLMDWLHGTDGRQVKKSKAS</sequence>
<comment type="caution">
    <text evidence="7">The sequence shown here is derived from an EMBL/GenBank/DDBJ whole genome shotgun (WGS) entry which is preliminary data.</text>
</comment>
<dbReference type="Proteomes" id="UP001174694">
    <property type="component" value="Unassembled WGS sequence"/>
</dbReference>
<dbReference type="GO" id="GO:0016020">
    <property type="term" value="C:membrane"/>
    <property type="evidence" value="ECO:0007669"/>
    <property type="project" value="UniProtKB-SubCell"/>
</dbReference>
<reference evidence="7" key="1">
    <citation type="submission" date="2022-07" db="EMBL/GenBank/DDBJ databases">
        <title>Fungi with potential for degradation of polypropylene.</title>
        <authorList>
            <person name="Gostincar C."/>
        </authorList>
    </citation>
    <scope>NUCLEOTIDE SEQUENCE</scope>
    <source>
        <strain evidence="7">EXF-13308</strain>
    </source>
</reference>
<evidence type="ECO:0000256" key="1">
    <source>
        <dbReference type="ARBA" id="ARBA00004370"/>
    </source>
</evidence>
<feature type="transmembrane region" description="Helical" evidence="5">
    <location>
        <begin position="20"/>
        <end position="39"/>
    </location>
</feature>
<evidence type="ECO:0000313" key="8">
    <source>
        <dbReference type="Proteomes" id="UP001174694"/>
    </source>
</evidence>